<protein>
    <submittedName>
        <fullName evidence="2">Uncharacterized protein</fullName>
    </submittedName>
</protein>
<evidence type="ECO:0000313" key="3">
    <source>
        <dbReference type="Proteomes" id="UP000288086"/>
    </source>
</evidence>
<feature type="transmembrane region" description="Helical" evidence="1">
    <location>
        <begin position="60"/>
        <end position="88"/>
    </location>
</feature>
<dbReference type="EMBL" id="MTKP01000054">
    <property type="protein sequence ID" value="RWX49413.1"/>
    <property type="molecule type" value="Genomic_DNA"/>
</dbReference>
<dbReference type="Proteomes" id="UP000288086">
    <property type="component" value="Unassembled WGS sequence"/>
</dbReference>
<dbReference type="AlphaFoldDB" id="A0A444J8L9"/>
<evidence type="ECO:0000313" key="2">
    <source>
        <dbReference type="EMBL" id="RWX49413.1"/>
    </source>
</evidence>
<proteinExistence type="predicted"/>
<comment type="caution">
    <text evidence="2">The sequence shown here is derived from an EMBL/GenBank/DDBJ whole genome shotgun (WGS) entry which is preliminary data.</text>
</comment>
<feature type="transmembrane region" description="Helical" evidence="1">
    <location>
        <begin position="20"/>
        <end position="39"/>
    </location>
</feature>
<gene>
    <name evidence="2" type="ORF">VT98_10541</name>
</gene>
<name>A0A444J8L9_9BACT</name>
<keyword evidence="3" id="KW-1185">Reference proteome</keyword>
<feature type="non-terminal residue" evidence="2">
    <location>
        <position position="1"/>
    </location>
</feature>
<keyword evidence="1" id="KW-1133">Transmembrane helix</keyword>
<organism evidence="2 3">
    <name type="scientific">Candidatus Electrothrix communis</name>
    <dbReference type="NCBI Taxonomy" id="1859133"/>
    <lineage>
        <taxon>Bacteria</taxon>
        <taxon>Pseudomonadati</taxon>
        <taxon>Thermodesulfobacteriota</taxon>
        <taxon>Desulfobulbia</taxon>
        <taxon>Desulfobulbales</taxon>
        <taxon>Desulfobulbaceae</taxon>
        <taxon>Candidatus Electrothrix</taxon>
    </lineage>
</organism>
<accession>A0A444J8L9</accession>
<reference evidence="2 3" key="1">
    <citation type="submission" date="2017-01" db="EMBL/GenBank/DDBJ databases">
        <title>The cable genome- insights into the physiology and evolution of filamentous bacteria capable of sulfide oxidation via long distance electron transfer.</title>
        <authorList>
            <person name="Schreiber L."/>
            <person name="Bjerg J.T."/>
            <person name="Boggild A."/>
            <person name="Van De Vossenberg J."/>
            <person name="Meysman F."/>
            <person name="Nielsen L.P."/>
            <person name="Schramm A."/>
            <person name="Kjeldsen K.U."/>
        </authorList>
    </citation>
    <scope>NUCLEOTIDE SEQUENCE [LARGE SCALE GENOMIC DNA]</scope>
    <source>
        <strain evidence="2">A1</strain>
    </source>
</reference>
<keyword evidence="1" id="KW-0812">Transmembrane</keyword>
<keyword evidence="1" id="KW-0472">Membrane</keyword>
<sequence>DRWFCYPVHSPFCNKNKVNMQIHLYQVIVVGISSVMLYLGIKEFINRETGQTILKLSVRLAVWGGMGLIAIYPDFTLIIARIMGWWIISMPLF</sequence>
<evidence type="ECO:0000256" key="1">
    <source>
        <dbReference type="SAM" id="Phobius"/>
    </source>
</evidence>